<accession>A0A9Y2ESS4</accession>
<organism evidence="1 2">
    <name type="scientific">Selenobaculum gibii</name>
    <dbReference type="NCBI Taxonomy" id="3054208"/>
    <lineage>
        <taxon>Bacteria</taxon>
        <taxon>Bacillati</taxon>
        <taxon>Bacillota</taxon>
        <taxon>Negativicutes</taxon>
        <taxon>Selenomonadales</taxon>
        <taxon>Selenomonadaceae</taxon>
        <taxon>Selenobaculum</taxon>
    </lineage>
</organism>
<evidence type="ECO:0000313" key="2">
    <source>
        <dbReference type="Proteomes" id="UP001243623"/>
    </source>
</evidence>
<gene>
    <name evidence="1" type="ORF">P3F81_12585</name>
</gene>
<reference evidence="1" key="1">
    <citation type="submission" date="2023-03" db="EMBL/GenBank/DDBJ databases">
        <title>Selenobaculum gbiensis gen. nov. sp. nov., a new bacterium isolated from the gut microbiota of IBD patient.</title>
        <authorList>
            <person name="Yeo S."/>
            <person name="Park H."/>
            <person name="Huh C.S."/>
        </authorList>
    </citation>
    <scope>NUCLEOTIDE SEQUENCE</scope>
    <source>
        <strain evidence="1">ICN-92133</strain>
    </source>
</reference>
<dbReference type="EMBL" id="CP120678">
    <property type="protein sequence ID" value="WIW70696.1"/>
    <property type="molecule type" value="Genomic_DNA"/>
</dbReference>
<protein>
    <submittedName>
        <fullName evidence="1">Uncharacterized protein</fullName>
    </submittedName>
</protein>
<dbReference type="AlphaFoldDB" id="A0A9Y2ESS4"/>
<keyword evidence="2" id="KW-1185">Reference proteome</keyword>
<sequence>MATPILDVIIADVNALVPNLASLASTYRLLVGSAEEIGRIPGVPIEVYERAIIRFDQAGTLIDIIQALLCCKIKFLAEFLSTTCAPIDVFSLAQNPIEDNTIEQIVEVEVLRRVLKCFCKENSCFDTTEPLNPDCAFACPNPIENPSDLTDVE</sequence>
<dbReference type="Proteomes" id="UP001243623">
    <property type="component" value="Chromosome"/>
</dbReference>
<dbReference type="KEGG" id="sgbi:P3F81_12585"/>
<name>A0A9Y2ESS4_9FIRM</name>
<proteinExistence type="predicted"/>
<evidence type="ECO:0000313" key="1">
    <source>
        <dbReference type="EMBL" id="WIW70696.1"/>
    </source>
</evidence>
<dbReference type="RefSeq" id="WP_147669481.1">
    <property type="nucleotide sequence ID" value="NZ_CP120678.1"/>
</dbReference>